<feature type="transmembrane region" description="Helical" evidence="1">
    <location>
        <begin position="7"/>
        <end position="26"/>
    </location>
</feature>
<dbReference type="KEGG" id="cbr:CBG_08041"/>
<dbReference type="OMA" id="THIMMVR"/>
<dbReference type="FunCoup" id="A8X5N1">
    <property type="interactions" value="7"/>
</dbReference>
<dbReference type="RefSeq" id="XP_045093641.1">
    <property type="nucleotide sequence ID" value="XM_045241545.1"/>
</dbReference>
<dbReference type="HOGENOM" id="CLU_069458_1_0_1"/>
<gene>
    <name evidence="2 4" type="ORF">CBG08041</name>
    <name evidence="2" type="ORF">CBG_08041</name>
</gene>
<dbReference type="PANTHER" id="PTHR22900">
    <property type="entry name" value="PROTEIN CBG14245-RELATED"/>
    <property type="match status" value="1"/>
</dbReference>
<dbReference type="PANTHER" id="PTHR22900:SF23">
    <property type="entry name" value="CARBOHYDRATE SULFOTRANSFERASE"/>
    <property type="match status" value="1"/>
</dbReference>
<evidence type="ECO:0000313" key="3">
    <source>
        <dbReference type="Proteomes" id="UP000008549"/>
    </source>
</evidence>
<organism evidence="2 3">
    <name type="scientific">Caenorhabditis briggsae</name>
    <dbReference type="NCBI Taxonomy" id="6238"/>
    <lineage>
        <taxon>Eukaryota</taxon>
        <taxon>Metazoa</taxon>
        <taxon>Ecdysozoa</taxon>
        <taxon>Nematoda</taxon>
        <taxon>Chromadorea</taxon>
        <taxon>Rhabditida</taxon>
        <taxon>Rhabditina</taxon>
        <taxon>Rhabditomorpha</taxon>
        <taxon>Rhabditoidea</taxon>
        <taxon>Rhabditidae</taxon>
        <taxon>Peloderinae</taxon>
        <taxon>Caenorhabditis</taxon>
    </lineage>
</organism>
<accession>A8X5N1</accession>
<dbReference type="AlphaFoldDB" id="A8X5N1"/>
<dbReference type="GO" id="GO:0047756">
    <property type="term" value="F:chondroitin 4-sulfotransferase activity"/>
    <property type="evidence" value="ECO:0007669"/>
    <property type="project" value="InterPro"/>
</dbReference>
<evidence type="ECO:0000256" key="1">
    <source>
        <dbReference type="SAM" id="Phobius"/>
    </source>
</evidence>
<protein>
    <submittedName>
        <fullName evidence="2">Protein CBG08041</fullName>
    </submittedName>
</protein>
<dbReference type="GO" id="GO:0016020">
    <property type="term" value="C:membrane"/>
    <property type="evidence" value="ECO:0007669"/>
    <property type="project" value="InterPro"/>
</dbReference>
<dbReference type="GeneID" id="8588085"/>
<dbReference type="STRING" id="6238.A8X5N1"/>
<sequence length="332" mass="39736">MLPNRRLQLRFISFFTIFAIFCLFYSDFRKFEFSKISNFTEIIIFSTTKSSTKIPKTPKLYKLLNWEKRESEKRLNKIDDLIRVNLNTAPRYQLSTCVVQKSMSTVMTSMFCYLRDEKKFIGNHRELLKDWKIIRFCMFKNEFRNLGGIQKKFKLPTPNNWTHIMMVRHPFERFVSGFVDKCYRKPVIQKYCNGCARNLTCFMETELARMWGQIERGSFQKTYEDRHFFPQSWRCNLHQYFQNFTFIPYSSSHNFSITSKLFPIFREHSVPESSLTYIQTALSSGRTAHSTVDSKATSFIEKRLRSSPYLMELLVKMFYHDFVLFNFTLPAI</sequence>
<reference evidence="2 3" key="1">
    <citation type="journal article" date="2003" name="PLoS Biol.">
        <title>The genome sequence of Caenorhabditis briggsae: a platform for comparative genomics.</title>
        <authorList>
            <person name="Stein L.D."/>
            <person name="Bao Z."/>
            <person name="Blasiar D."/>
            <person name="Blumenthal T."/>
            <person name="Brent M.R."/>
            <person name="Chen N."/>
            <person name="Chinwalla A."/>
            <person name="Clarke L."/>
            <person name="Clee C."/>
            <person name="Coghlan A."/>
            <person name="Coulson A."/>
            <person name="D'Eustachio P."/>
            <person name="Fitch D.H."/>
            <person name="Fulton L.A."/>
            <person name="Fulton R.E."/>
            <person name="Griffiths-Jones S."/>
            <person name="Harris T.W."/>
            <person name="Hillier L.W."/>
            <person name="Kamath R."/>
            <person name="Kuwabara P.E."/>
            <person name="Mardis E.R."/>
            <person name="Marra M.A."/>
            <person name="Miner T.L."/>
            <person name="Minx P."/>
            <person name="Mullikin J.C."/>
            <person name="Plumb R.W."/>
            <person name="Rogers J."/>
            <person name="Schein J.E."/>
            <person name="Sohrmann M."/>
            <person name="Spieth J."/>
            <person name="Stajich J.E."/>
            <person name="Wei C."/>
            <person name="Willey D."/>
            <person name="Wilson R.K."/>
            <person name="Durbin R."/>
            <person name="Waterston R.H."/>
        </authorList>
    </citation>
    <scope>NUCLEOTIDE SEQUENCE [LARGE SCALE GENOMIC DNA]</scope>
    <source>
        <strain evidence="2 3">AF16</strain>
    </source>
</reference>
<dbReference type="GO" id="GO:0050650">
    <property type="term" value="P:chondroitin sulfate proteoglycan biosynthetic process"/>
    <property type="evidence" value="ECO:0007669"/>
    <property type="project" value="InterPro"/>
</dbReference>
<dbReference type="EMBL" id="HE600996">
    <property type="protein sequence ID" value="CAP27942.2"/>
    <property type="molecule type" value="Genomic_DNA"/>
</dbReference>
<reference evidence="2 3" key="2">
    <citation type="journal article" date="2011" name="PLoS Genet.">
        <title>Caenorhabditis briggsae recombinant inbred line genotypes reveal inter-strain incompatibility and the evolution of recombination.</title>
        <authorList>
            <person name="Ross J.A."/>
            <person name="Koboldt D.C."/>
            <person name="Staisch J.E."/>
            <person name="Chamberlin H.M."/>
            <person name="Gupta B.P."/>
            <person name="Miller R.D."/>
            <person name="Baird S.E."/>
            <person name="Haag E.S."/>
        </authorList>
    </citation>
    <scope>NUCLEOTIDE SEQUENCE [LARGE SCALE GENOMIC DNA]</scope>
    <source>
        <strain evidence="2 3">AF16</strain>
    </source>
</reference>
<dbReference type="Proteomes" id="UP000008549">
    <property type="component" value="Unassembled WGS sequence"/>
</dbReference>
<dbReference type="InterPro" id="IPR005331">
    <property type="entry name" value="Sulfotransferase"/>
</dbReference>
<proteinExistence type="predicted"/>
<keyword evidence="1" id="KW-1133">Transmembrane helix</keyword>
<evidence type="ECO:0000313" key="4">
    <source>
        <dbReference type="WormBase" id="CBG08041"/>
    </source>
</evidence>
<dbReference type="eggNOG" id="KOG4651">
    <property type="taxonomic scope" value="Eukaryota"/>
</dbReference>
<dbReference type="CTD" id="8588085"/>
<keyword evidence="3" id="KW-1185">Reference proteome</keyword>
<dbReference type="InParanoid" id="A8X5N1"/>
<dbReference type="WormBase" id="CBG08041">
    <property type="protein sequence ID" value="CBP38923"/>
    <property type="gene ID" value="WBGene00029909"/>
</dbReference>
<evidence type="ECO:0000313" key="2">
    <source>
        <dbReference type="EMBL" id="CAP27942.2"/>
    </source>
</evidence>
<dbReference type="GO" id="GO:1902884">
    <property type="term" value="P:positive regulation of response to oxidative stress"/>
    <property type="evidence" value="ECO:0007669"/>
    <property type="project" value="InterPro"/>
</dbReference>
<keyword evidence="1" id="KW-0812">Transmembrane</keyword>
<dbReference type="Pfam" id="PF03567">
    <property type="entry name" value="Sulfotransfer_2"/>
    <property type="match status" value="1"/>
</dbReference>
<name>A8X5N1_CAEBR</name>
<dbReference type="InterPro" id="IPR007669">
    <property type="entry name" value="Chst-1-like"/>
</dbReference>
<keyword evidence="1" id="KW-0472">Membrane</keyword>